<feature type="region of interest" description="Disordered" evidence="1">
    <location>
        <begin position="64"/>
        <end position="121"/>
    </location>
</feature>
<evidence type="ECO:0000313" key="3">
    <source>
        <dbReference type="Proteomes" id="UP000299102"/>
    </source>
</evidence>
<dbReference type="Proteomes" id="UP000299102">
    <property type="component" value="Unassembled WGS sequence"/>
</dbReference>
<gene>
    <name evidence="2" type="ORF">EVAR_58169_1</name>
</gene>
<feature type="region of interest" description="Disordered" evidence="1">
    <location>
        <begin position="1"/>
        <end position="33"/>
    </location>
</feature>
<accession>A0A4C1X0X2</accession>
<evidence type="ECO:0000256" key="1">
    <source>
        <dbReference type="SAM" id="MobiDB-lite"/>
    </source>
</evidence>
<evidence type="ECO:0000313" key="2">
    <source>
        <dbReference type="EMBL" id="GBP56720.1"/>
    </source>
</evidence>
<feature type="compositionally biased region" description="Basic and acidic residues" evidence="1">
    <location>
        <begin position="72"/>
        <end position="82"/>
    </location>
</feature>
<organism evidence="2 3">
    <name type="scientific">Eumeta variegata</name>
    <name type="common">Bagworm moth</name>
    <name type="synonym">Eumeta japonica</name>
    <dbReference type="NCBI Taxonomy" id="151549"/>
    <lineage>
        <taxon>Eukaryota</taxon>
        <taxon>Metazoa</taxon>
        <taxon>Ecdysozoa</taxon>
        <taxon>Arthropoda</taxon>
        <taxon>Hexapoda</taxon>
        <taxon>Insecta</taxon>
        <taxon>Pterygota</taxon>
        <taxon>Neoptera</taxon>
        <taxon>Endopterygota</taxon>
        <taxon>Lepidoptera</taxon>
        <taxon>Glossata</taxon>
        <taxon>Ditrysia</taxon>
        <taxon>Tineoidea</taxon>
        <taxon>Psychidae</taxon>
        <taxon>Oiketicinae</taxon>
        <taxon>Eumeta</taxon>
    </lineage>
</organism>
<proteinExistence type="predicted"/>
<feature type="compositionally biased region" description="Low complexity" evidence="1">
    <location>
        <begin position="89"/>
        <end position="121"/>
    </location>
</feature>
<name>A0A4C1X0X2_EUMVA</name>
<comment type="caution">
    <text evidence="2">The sequence shown here is derived from an EMBL/GenBank/DDBJ whole genome shotgun (WGS) entry which is preliminary data.</text>
</comment>
<protein>
    <submittedName>
        <fullName evidence="2">Uncharacterized protein</fullName>
    </submittedName>
</protein>
<reference evidence="2 3" key="1">
    <citation type="journal article" date="2019" name="Commun. Biol.">
        <title>The bagworm genome reveals a unique fibroin gene that provides high tensile strength.</title>
        <authorList>
            <person name="Kono N."/>
            <person name="Nakamura H."/>
            <person name="Ohtoshi R."/>
            <person name="Tomita M."/>
            <person name="Numata K."/>
            <person name="Arakawa K."/>
        </authorList>
    </citation>
    <scope>NUCLEOTIDE SEQUENCE [LARGE SCALE GENOMIC DNA]</scope>
</reference>
<keyword evidence="3" id="KW-1185">Reference proteome</keyword>
<dbReference type="EMBL" id="BGZK01000699">
    <property type="protein sequence ID" value="GBP56720.1"/>
    <property type="molecule type" value="Genomic_DNA"/>
</dbReference>
<sequence length="135" mass="14316">MSVTCGATRRTQPRTKDIGKNETDAGPVPLPLTRRIPLPSRAIIPVSWSCGGRLTFMRHLPEGLGGGGGLGARRDQPADERGRVRRRPAAPARPVRPVQRHAAALAPSGAPAALAPAAPRSRAASYTHLRTCAYM</sequence>
<dbReference type="AlphaFoldDB" id="A0A4C1X0X2"/>
<feature type="compositionally biased region" description="Basic and acidic residues" evidence="1">
    <location>
        <begin position="14"/>
        <end position="23"/>
    </location>
</feature>